<sequence length="201" mass="24000">MGHDSNGGIKLQPANVTLDLSKQGHSRKLLLCKVLEYLTVKEVLSTIIHTSCFQQNNRKTLARRYLHDLQLWALNKKITDDEKQNVWTNCFWFRFYFQKRTMLELIYKKEESSFNLIHLMKHALQHYERSFQHDDLNQLTFLANLEKFKPQLQQGFVHSWLNSPYLYTEKHIRKGIKKWIMKHAIPTFFKVLPLNTIIPSL</sequence>
<gene>
    <name evidence="1" type="ORF">C9374_008890</name>
</gene>
<evidence type="ECO:0000313" key="2">
    <source>
        <dbReference type="Proteomes" id="UP000816034"/>
    </source>
</evidence>
<dbReference type="RefSeq" id="XP_044545067.1">
    <property type="nucleotide sequence ID" value="XM_044699016.1"/>
</dbReference>
<accession>A0AA88GIP7</accession>
<organism evidence="1 2">
    <name type="scientific">Naegleria lovaniensis</name>
    <name type="common">Amoeba</name>
    <dbReference type="NCBI Taxonomy" id="51637"/>
    <lineage>
        <taxon>Eukaryota</taxon>
        <taxon>Discoba</taxon>
        <taxon>Heterolobosea</taxon>
        <taxon>Tetramitia</taxon>
        <taxon>Eutetramitia</taxon>
        <taxon>Vahlkampfiidae</taxon>
        <taxon>Naegleria</taxon>
    </lineage>
</organism>
<evidence type="ECO:0000313" key="1">
    <source>
        <dbReference type="EMBL" id="KAG2377805.1"/>
    </source>
</evidence>
<proteinExistence type="predicted"/>
<dbReference type="GeneID" id="68101344"/>
<protein>
    <submittedName>
        <fullName evidence="1">Uncharacterized protein</fullName>
    </submittedName>
</protein>
<dbReference type="AlphaFoldDB" id="A0AA88GIP7"/>
<comment type="caution">
    <text evidence="1">The sequence shown here is derived from an EMBL/GenBank/DDBJ whole genome shotgun (WGS) entry which is preliminary data.</text>
</comment>
<dbReference type="Proteomes" id="UP000816034">
    <property type="component" value="Unassembled WGS sequence"/>
</dbReference>
<dbReference type="EMBL" id="PYSW02000036">
    <property type="protein sequence ID" value="KAG2377805.1"/>
    <property type="molecule type" value="Genomic_DNA"/>
</dbReference>
<keyword evidence="2" id="KW-1185">Reference proteome</keyword>
<reference evidence="1 2" key="1">
    <citation type="journal article" date="2018" name="BMC Genomics">
        <title>The genome of Naegleria lovaniensis, the basis for a comparative approach to unravel pathogenicity factors of the human pathogenic amoeba N. fowleri.</title>
        <authorList>
            <person name="Liechti N."/>
            <person name="Schurch N."/>
            <person name="Bruggmann R."/>
            <person name="Wittwer M."/>
        </authorList>
    </citation>
    <scope>NUCLEOTIDE SEQUENCE [LARGE SCALE GENOMIC DNA]</scope>
    <source>
        <strain evidence="1 2">ATCC 30569</strain>
    </source>
</reference>
<name>A0AA88GIP7_NAELO</name>